<dbReference type="Proteomes" id="UP000014071">
    <property type="component" value="Unassembled WGS sequence"/>
</dbReference>
<organism evidence="1 2">
    <name type="scientific">Pseudozyma hubeiensis (strain SY62)</name>
    <name type="common">Yeast</name>
    <dbReference type="NCBI Taxonomy" id="1305764"/>
    <lineage>
        <taxon>Eukaryota</taxon>
        <taxon>Fungi</taxon>
        <taxon>Dikarya</taxon>
        <taxon>Basidiomycota</taxon>
        <taxon>Ustilaginomycotina</taxon>
        <taxon>Ustilaginomycetes</taxon>
        <taxon>Ustilaginales</taxon>
        <taxon>Ustilaginaceae</taxon>
        <taxon>Pseudozyma</taxon>
    </lineage>
</organism>
<dbReference type="GeneID" id="24109981"/>
<accession>R9PG71</accession>
<keyword evidence="2" id="KW-1185">Reference proteome</keyword>
<dbReference type="AlphaFoldDB" id="R9PG71"/>
<gene>
    <name evidence="1" type="ORF">PHSY_004699</name>
</gene>
<sequence length="128" mass="14008">MRSRSLGKSNNQVDRLASRFRSRSWFRAAADRDGSKANTFDVQCVASSPQQSYRINVECQQVPSRLQSSQAAQRQCGGITYVLYVVDRCRAVPIRSACLPACVAIVAEGPDDQDVALSAVHSWGSARS</sequence>
<dbReference type="HOGENOM" id="CLU_1960547_0_0_1"/>
<evidence type="ECO:0000313" key="1">
    <source>
        <dbReference type="EMBL" id="GAC97115.1"/>
    </source>
</evidence>
<name>R9PG71_PSEHS</name>
<dbReference type="EMBL" id="DF238808">
    <property type="protein sequence ID" value="GAC97115.1"/>
    <property type="molecule type" value="Genomic_DNA"/>
</dbReference>
<evidence type="ECO:0000313" key="2">
    <source>
        <dbReference type="Proteomes" id="UP000014071"/>
    </source>
</evidence>
<proteinExistence type="predicted"/>
<protein>
    <submittedName>
        <fullName evidence="1">Inorganic pyrophosphatase</fullName>
    </submittedName>
</protein>
<reference evidence="2" key="1">
    <citation type="journal article" date="2013" name="Genome Announc.">
        <title>Draft genome sequence of the basidiomycetous yeast-like fungus Pseudozyma hubeiensis SY62, which produces an abundant amount of the biosurfactant mannosylerythritol lipids.</title>
        <authorList>
            <person name="Konishi M."/>
            <person name="Hatada Y."/>
            <person name="Horiuchi J."/>
        </authorList>
    </citation>
    <scope>NUCLEOTIDE SEQUENCE [LARGE SCALE GENOMIC DNA]</scope>
    <source>
        <strain evidence="2">SY62</strain>
    </source>
</reference>
<dbReference type="RefSeq" id="XP_012190702.1">
    <property type="nucleotide sequence ID" value="XM_012335312.1"/>
</dbReference>